<dbReference type="SUPFAM" id="SSF48452">
    <property type="entry name" value="TPR-like"/>
    <property type="match status" value="4"/>
</dbReference>
<keyword evidence="1" id="KW-0802">TPR repeat</keyword>
<dbReference type="Pfam" id="PF13181">
    <property type="entry name" value="TPR_8"/>
    <property type="match status" value="2"/>
</dbReference>
<sequence length="918" mass="103715">MDNQMKVIKKTLVAVMIMSFLSGCSQKTPEESLNDAQAFIAAGDKSAAVIELKNAIRQSPTNAQLRMSLARIYISLSEFDSAEKELKRAAEQEYQGEDLIPLLLQVKAQLKQSEEASEYAQQLIAREQSNEDTQYGLFLVAKSFIEKGLPKRIAPFSEYLDKTAAGSIYNTLLKGWLAYSEERYEEAKQLASSVLEVRNEQVDALELSGLLSENTGAAKDAINIYQRLVELRPTNPDFALHLAHNLILDDQPERAESYLLSLLKVNRMDPVSNMLMSTIKFERQDYEGAKTMAELALSANPNLKRARLVAGLSAFRLEAYEQSYNHLVKIYEELPKAHQARRTLQVLRLQLGYIDELAQQLEKADEFEPELYTATAFELVRLGDIEQARAISEKLADSDNLSANTLSQRGILKLSLNDQSGFDDLEKAVKDNPEQEQFRYLLVSEYIGAERYEDAFKAVEQWLSVNDISDMAYFLKGIALIRKGSIEESTLAFEKAVELNPQNIGALINLALQNVVKKEYQTASDYFGRVLLVRPDYYIGIMHLHRIAETTNDLLLARKPLEAALEKHPDSLQLILGLARILDTFGESIQVAKLLNKLSPEQKKHPGYLSLMGGIQLKEGQYKSAEESYRKLIEVAKQIPASYKRLITVYEMQRDFDSALDIANKGAAIFPEDLFFVQLQAYFMTLKGRYEEAELLVRKLDSENIYSDSADKARARIAANKGQSDVEIEHYYRIYARTPNPVNAVNVASRLAANQQHAEAEKLLRDYHQRYSVNTFTLAYLGEVQLTSNPRQAVATYIQLLKEKPVNVAYLNNLAQAYLAVSEPERALEYALQALASNNQIPQVKDTLGWAYFKNGNLTESLKFLELAHRDSDSIEVALHYATVLKANHNMEKAEAVLNKLNPKTDGERQQIEKIRAQ</sequence>
<dbReference type="Proteomes" id="UP001501757">
    <property type="component" value="Unassembled WGS sequence"/>
</dbReference>
<organism evidence="2 3">
    <name type="scientific">Bowmanella denitrificans</name>
    <dbReference type="NCBI Taxonomy" id="366582"/>
    <lineage>
        <taxon>Bacteria</taxon>
        <taxon>Pseudomonadati</taxon>
        <taxon>Pseudomonadota</taxon>
        <taxon>Gammaproteobacteria</taxon>
        <taxon>Alteromonadales</taxon>
        <taxon>Alteromonadaceae</taxon>
        <taxon>Bowmanella</taxon>
    </lineage>
</organism>
<reference evidence="2 3" key="1">
    <citation type="journal article" date="2019" name="Int. J. Syst. Evol. Microbiol.">
        <title>The Global Catalogue of Microorganisms (GCM) 10K type strain sequencing project: providing services to taxonomists for standard genome sequencing and annotation.</title>
        <authorList>
            <consortium name="The Broad Institute Genomics Platform"/>
            <consortium name="The Broad Institute Genome Sequencing Center for Infectious Disease"/>
            <person name="Wu L."/>
            <person name="Ma J."/>
        </authorList>
    </citation>
    <scope>NUCLEOTIDE SEQUENCE [LARGE SCALE GENOMIC DNA]</scope>
    <source>
        <strain evidence="2 3">JCM 13378</strain>
    </source>
</reference>
<dbReference type="PANTHER" id="PTHR12558">
    <property type="entry name" value="CELL DIVISION CYCLE 16,23,27"/>
    <property type="match status" value="1"/>
</dbReference>
<dbReference type="InterPro" id="IPR011990">
    <property type="entry name" value="TPR-like_helical_dom_sf"/>
</dbReference>
<protein>
    <recommendedName>
        <fullName evidence="4">PEP-CTERM system TPR-repeat protein PrsT</fullName>
    </recommendedName>
</protein>
<dbReference type="Gene3D" id="1.25.40.10">
    <property type="entry name" value="Tetratricopeptide repeat domain"/>
    <property type="match status" value="4"/>
</dbReference>
<dbReference type="InterPro" id="IPR014266">
    <property type="entry name" value="PEP-CTERM_TPR_PrsT"/>
</dbReference>
<keyword evidence="3" id="KW-1185">Reference proteome</keyword>
<evidence type="ECO:0000256" key="1">
    <source>
        <dbReference type="PROSITE-ProRule" id="PRU00339"/>
    </source>
</evidence>
<name>A0ABN0XPX1_9ALTE</name>
<dbReference type="PROSITE" id="PS51257">
    <property type="entry name" value="PROKAR_LIPOPROTEIN"/>
    <property type="match status" value="1"/>
</dbReference>
<dbReference type="Pfam" id="PF14559">
    <property type="entry name" value="TPR_19"/>
    <property type="match status" value="2"/>
</dbReference>
<dbReference type="SMART" id="SM00028">
    <property type="entry name" value="TPR"/>
    <property type="match status" value="10"/>
</dbReference>
<dbReference type="EMBL" id="BAAAEI010000023">
    <property type="protein sequence ID" value="GAA0369792.1"/>
    <property type="molecule type" value="Genomic_DNA"/>
</dbReference>
<gene>
    <name evidence="2" type="ORF">GCM10009092_37590</name>
</gene>
<dbReference type="PANTHER" id="PTHR12558:SF13">
    <property type="entry name" value="CELL DIVISION CYCLE PROTEIN 27 HOMOLOG"/>
    <property type="match status" value="1"/>
</dbReference>
<evidence type="ECO:0000313" key="3">
    <source>
        <dbReference type="Proteomes" id="UP001501757"/>
    </source>
</evidence>
<dbReference type="NCBIfam" id="TIGR02917">
    <property type="entry name" value="PEP_TPR_lipo"/>
    <property type="match status" value="1"/>
</dbReference>
<feature type="repeat" description="TPR" evidence="1">
    <location>
        <begin position="470"/>
        <end position="503"/>
    </location>
</feature>
<proteinExistence type="predicted"/>
<dbReference type="RefSeq" id="WP_343847031.1">
    <property type="nucleotide sequence ID" value="NZ_BAAAEI010000023.1"/>
</dbReference>
<comment type="caution">
    <text evidence="2">The sequence shown here is derived from an EMBL/GenBank/DDBJ whole genome shotgun (WGS) entry which is preliminary data.</text>
</comment>
<evidence type="ECO:0008006" key="4">
    <source>
        <dbReference type="Google" id="ProtNLM"/>
    </source>
</evidence>
<feature type="repeat" description="TPR" evidence="1">
    <location>
        <begin position="202"/>
        <end position="235"/>
    </location>
</feature>
<dbReference type="Pfam" id="PF13432">
    <property type="entry name" value="TPR_16"/>
    <property type="match status" value="1"/>
</dbReference>
<accession>A0ABN0XPX1</accession>
<dbReference type="InterPro" id="IPR019734">
    <property type="entry name" value="TPR_rpt"/>
</dbReference>
<evidence type="ECO:0000313" key="2">
    <source>
        <dbReference type="EMBL" id="GAA0369792.1"/>
    </source>
</evidence>
<dbReference type="PROSITE" id="PS50005">
    <property type="entry name" value="TPR"/>
    <property type="match status" value="2"/>
</dbReference>